<keyword evidence="3" id="KW-1185">Reference proteome</keyword>
<evidence type="ECO:0000313" key="2">
    <source>
        <dbReference type="EMBL" id="EJZ42291.1"/>
    </source>
</evidence>
<reference evidence="2 3" key="1">
    <citation type="submission" date="2012-08" db="EMBL/GenBank/DDBJ databases">
        <authorList>
            <person name="Harkins D.M."/>
            <person name="Durkin A.S."/>
            <person name="Selengut J.D."/>
            <person name="Sanka R."/>
            <person name="DePew J."/>
            <person name="Purushe J."/>
            <person name="Matthias M.A."/>
            <person name="Vinetz J.M."/>
            <person name="Sutton G.G."/>
            <person name="Nelson W.C."/>
            <person name="Fouts D.E."/>
        </authorList>
    </citation>
    <scope>NUCLEOTIDE SEQUENCE [LARGE SCALE GENOMIC DNA]</scope>
    <source>
        <strain evidence="2 3">MMD4847</strain>
    </source>
</reference>
<organism evidence="2 3">
    <name type="scientific">Leptospira licerasiae str. MMD4847</name>
    <dbReference type="NCBI Taxonomy" id="1049971"/>
    <lineage>
        <taxon>Bacteria</taxon>
        <taxon>Pseudomonadati</taxon>
        <taxon>Spirochaetota</taxon>
        <taxon>Spirochaetia</taxon>
        <taxon>Leptospirales</taxon>
        <taxon>Leptospiraceae</taxon>
        <taxon>Leptospira</taxon>
    </lineage>
</organism>
<dbReference type="InterPro" id="IPR050678">
    <property type="entry name" value="DNA_Partitioning_ATPase"/>
</dbReference>
<dbReference type="CDD" id="cd02042">
    <property type="entry name" value="ParAB_family"/>
    <property type="match status" value="1"/>
</dbReference>
<comment type="caution">
    <text evidence="2">The sequence shown here is derived from an EMBL/GenBank/DDBJ whole genome shotgun (WGS) entry which is preliminary data.</text>
</comment>
<dbReference type="RefSeq" id="WP_008591849.1">
    <property type="nucleotide sequence ID" value="NZ_AHOM02000005.1"/>
</dbReference>
<name>A0ABN0H9L6_9LEPT</name>
<dbReference type="SUPFAM" id="SSF52540">
    <property type="entry name" value="P-loop containing nucleoside triphosphate hydrolases"/>
    <property type="match status" value="1"/>
</dbReference>
<dbReference type="InterPro" id="IPR025669">
    <property type="entry name" value="AAA_dom"/>
</dbReference>
<dbReference type="Gene3D" id="3.40.50.300">
    <property type="entry name" value="P-loop containing nucleotide triphosphate hydrolases"/>
    <property type="match status" value="1"/>
</dbReference>
<evidence type="ECO:0000259" key="1">
    <source>
        <dbReference type="Pfam" id="PF13614"/>
    </source>
</evidence>
<dbReference type="InterPro" id="IPR027417">
    <property type="entry name" value="P-loop_NTPase"/>
</dbReference>
<dbReference type="PANTHER" id="PTHR13696:SF99">
    <property type="entry name" value="COBYRINIC ACID AC-DIAMIDE SYNTHASE"/>
    <property type="match status" value="1"/>
</dbReference>
<gene>
    <name evidence="2" type="ORF">LEP1GSC178_0068</name>
</gene>
<feature type="domain" description="AAA" evidence="1">
    <location>
        <begin position="2"/>
        <end position="165"/>
    </location>
</feature>
<accession>A0ABN0H9L6</accession>
<dbReference type="Proteomes" id="UP000018720">
    <property type="component" value="Unassembled WGS sequence"/>
</dbReference>
<evidence type="ECO:0000313" key="3">
    <source>
        <dbReference type="Proteomes" id="UP000018720"/>
    </source>
</evidence>
<sequence>MTILIWNSKGGVLKTSLTMLFSSFLSSNNKKVLIIDTDPQSSTSQLLGVNKDKERNLYKFLMGEIPISESYLPTEHKNIYIIPGNINVFKIDSRILPNQLSKAIQFIKKEFDYILIDTPSSYNTVIISSIFAADKVIIPTPFSGVDLSELSFVLNEIAELKPNMEKIIVGTRTTHADKLSNEEKEYVDQYKEIIGPYLSEYFIPDTKLVRRAFDRGESLNKDDESSRKFRQSLKSLVEKVTGEKFGNEFVEV</sequence>
<proteinExistence type="predicted"/>
<dbReference type="PANTHER" id="PTHR13696">
    <property type="entry name" value="P-LOOP CONTAINING NUCLEOSIDE TRIPHOSPHATE HYDROLASE"/>
    <property type="match status" value="1"/>
</dbReference>
<dbReference type="Pfam" id="PF13614">
    <property type="entry name" value="AAA_31"/>
    <property type="match status" value="1"/>
</dbReference>
<dbReference type="EMBL" id="AHOM02000005">
    <property type="protein sequence ID" value="EJZ42291.1"/>
    <property type="molecule type" value="Genomic_DNA"/>
</dbReference>
<protein>
    <submittedName>
        <fullName evidence="2">CobQ/CobB/MinD/ParA nucleotide binding domain protein</fullName>
    </submittedName>
</protein>